<reference evidence="1" key="1">
    <citation type="submission" date="2021-05" db="EMBL/GenBank/DDBJ databases">
        <authorList>
            <person name="Alioto T."/>
            <person name="Alioto T."/>
            <person name="Gomez Garrido J."/>
        </authorList>
    </citation>
    <scope>NUCLEOTIDE SEQUENCE</scope>
</reference>
<dbReference type="EMBL" id="HBUF01677092">
    <property type="protein sequence ID" value="CAG6791602.1"/>
    <property type="molecule type" value="Transcribed_RNA"/>
</dbReference>
<dbReference type="EMBL" id="HBUF01491035">
    <property type="protein sequence ID" value="CAG6745322.1"/>
    <property type="molecule type" value="Transcribed_RNA"/>
</dbReference>
<accession>A0A8D9BZA2</accession>
<proteinExistence type="predicted"/>
<sequence>MYDGSQDRVMNHKYHNKHIPTTIINVSQLTHATNIKFLLPISVVRQQNISEYVQWYDITLYSGEEWLPLQHAYTHRTKVSIYDFFVYIKQQHSNIKQARNKSFVLQLQ</sequence>
<dbReference type="EMBL" id="HBUF01491036">
    <property type="protein sequence ID" value="CAG6745323.1"/>
    <property type="molecule type" value="Transcribed_RNA"/>
</dbReference>
<dbReference type="AlphaFoldDB" id="A0A8D9BZA2"/>
<evidence type="ECO:0000313" key="1">
    <source>
        <dbReference type="EMBL" id="CAG6791602.1"/>
    </source>
</evidence>
<name>A0A8D9BZA2_9HEMI</name>
<protein>
    <submittedName>
        <fullName evidence="1">Uncharacterized protein</fullName>
    </submittedName>
</protein>
<organism evidence="1">
    <name type="scientific">Cacopsylla melanoneura</name>
    <dbReference type="NCBI Taxonomy" id="428564"/>
    <lineage>
        <taxon>Eukaryota</taxon>
        <taxon>Metazoa</taxon>
        <taxon>Ecdysozoa</taxon>
        <taxon>Arthropoda</taxon>
        <taxon>Hexapoda</taxon>
        <taxon>Insecta</taxon>
        <taxon>Pterygota</taxon>
        <taxon>Neoptera</taxon>
        <taxon>Paraneoptera</taxon>
        <taxon>Hemiptera</taxon>
        <taxon>Sternorrhyncha</taxon>
        <taxon>Psylloidea</taxon>
        <taxon>Psyllidae</taxon>
        <taxon>Psyllinae</taxon>
        <taxon>Cacopsylla</taxon>
    </lineage>
</organism>
<dbReference type="EMBL" id="HBUF01677093">
    <property type="protein sequence ID" value="CAG6791603.1"/>
    <property type="molecule type" value="Transcribed_RNA"/>
</dbReference>